<feature type="region of interest" description="Disordered" evidence="5">
    <location>
        <begin position="47"/>
        <end position="76"/>
    </location>
</feature>
<dbReference type="GO" id="GO:0006979">
    <property type="term" value="P:response to oxidative stress"/>
    <property type="evidence" value="ECO:0007669"/>
    <property type="project" value="InterPro"/>
</dbReference>
<keyword evidence="2" id="KW-0575">Peroxidase</keyword>
<proteinExistence type="inferred from homology"/>
<dbReference type="AlphaFoldDB" id="A0A372IK83"/>
<dbReference type="PROSITE" id="PS00194">
    <property type="entry name" value="THIOREDOXIN_1"/>
    <property type="match status" value="1"/>
</dbReference>
<comment type="caution">
    <text evidence="7">The sequence shown here is derived from an EMBL/GenBank/DDBJ whole genome shotgun (WGS) entry which is preliminary data.</text>
</comment>
<dbReference type="InterPro" id="IPR013766">
    <property type="entry name" value="Thioredoxin_domain"/>
</dbReference>
<dbReference type="PANTHER" id="PTHR42852:SF13">
    <property type="entry name" value="PROTEIN DIPZ"/>
    <property type="match status" value="1"/>
</dbReference>
<evidence type="ECO:0000313" key="8">
    <source>
        <dbReference type="Proteomes" id="UP000264702"/>
    </source>
</evidence>
<evidence type="ECO:0000256" key="1">
    <source>
        <dbReference type="ARBA" id="ARBA00006926"/>
    </source>
</evidence>
<sequence length="228" mass="24696">MRRNSLVILVMVAALTAMVWAGVVNYRHRKQEQAKMQGPQMLLVPDNGTPSSAAGAVQPAADSSADQGPAWVDPLQDKPAPNFTLEDLQGKKVSLSSFKGKAVVVDFWATWCAPCKIEIPWFEKLHDQYSAQGLEILGVSADDLDKDNKTQNQKDKQQISEFVTKMHMNYPVLIDADSIAKPWGGLDALPTTFFIDRSGKVVAATLGLASKDEIEANIKKALGSGAAS</sequence>
<accession>A0A372IK83</accession>
<dbReference type="InterPro" id="IPR050553">
    <property type="entry name" value="Thioredoxin_ResA/DsbE_sf"/>
</dbReference>
<evidence type="ECO:0000256" key="5">
    <source>
        <dbReference type="SAM" id="MobiDB-lite"/>
    </source>
</evidence>
<dbReference type="PROSITE" id="PS51352">
    <property type="entry name" value="THIOREDOXIN_2"/>
    <property type="match status" value="1"/>
</dbReference>
<dbReference type="EMBL" id="QVQT01000008">
    <property type="protein sequence ID" value="RFU14983.1"/>
    <property type="molecule type" value="Genomic_DNA"/>
</dbReference>
<dbReference type="InterPro" id="IPR017937">
    <property type="entry name" value="Thioredoxin_CS"/>
</dbReference>
<dbReference type="Gene3D" id="3.40.30.10">
    <property type="entry name" value="Glutaredoxin"/>
    <property type="match status" value="1"/>
</dbReference>
<dbReference type="PANTHER" id="PTHR42852">
    <property type="entry name" value="THIOL:DISULFIDE INTERCHANGE PROTEIN DSBE"/>
    <property type="match status" value="1"/>
</dbReference>
<evidence type="ECO:0000313" key="7">
    <source>
        <dbReference type="EMBL" id="RFU14983.1"/>
    </source>
</evidence>
<keyword evidence="8" id="KW-1185">Reference proteome</keyword>
<dbReference type="Pfam" id="PF00578">
    <property type="entry name" value="AhpC-TSA"/>
    <property type="match status" value="1"/>
</dbReference>
<evidence type="ECO:0000256" key="4">
    <source>
        <dbReference type="ARBA" id="ARBA00023284"/>
    </source>
</evidence>
<dbReference type="InterPro" id="IPR000889">
    <property type="entry name" value="Glutathione_peroxidase"/>
</dbReference>
<dbReference type="SUPFAM" id="SSF52833">
    <property type="entry name" value="Thioredoxin-like"/>
    <property type="match status" value="1"/>
</dbReference>
<comment type="similarity">
    <text evidence="1">Belongs to the glutathione peroxidase family.</text>
</comment>
<organism evidence="7 8">
    <name type="scientific">Paracidobacterium acidisoli</name>
    <dbReference type="NCBI Taxonomy" id="2303751"/>
    <lineage>
        <taxon>Bacteria</taxon>
        <taxon>Pseudomonadati</taxon>
        <taxon>Acidobacteriota</taxon>
        <taxon>Terriglobia</taxon>
        <taxon>Terriglobales</taxon>
        <taxon>Acidobacteriaceae</taxon>
        <taxon>Paracidobacterium</taxon>
    </lineage>
</organism>
<dbReference type="Proteomes" id="UP000264702">
    <property type="component" value="Unassembled WGS sequence"/>
</dbReference>
<protein>
    <submittedName>
        <fullName evidence="7">TlpA family protein disulfide reductase</fullName>
    </submittedName>
</protein>
<name>A0A372IK83_9BACT</name>
<keyword evidence="3" id="KW-0560">Oxidoreductase</keyword>
<feature type="domain" description="Thioredoxin" evidence="6">
    <location>
        <begin position="74"/>
        <end position="223"/>
    </location>
</feature>
<dbReference type="InterPro" id="IPR000866">
    <property type="entry name" value="AhpC/TSA"/>
</dbReference>
<keyword evidence="4" id="KW-0676">Redox-active center</keyword>
<dbReference type="RefSeq" id="WP_117303377.1">
    <property type="nucleotide sequence ID" value="NZ_QVQT02000008.1"/>
</dbReference>
<evidence type="ECO:0000256" key="3">
    <source>
        <dbReference type="ARBA" id="ARBA00023002"/>
    </source>
</evidence>
<evidence type="ECO:0000259" key="6">
    <source>
        <dbReference type="PROSITE" id="PS51352"/>
    </source>
</evidence>
<dbReference type="PROSITE" id="PS51355">
    <property type="entry name" value="GLUTATHIONE_PEROXID_3"/>
    <property type="match status" value="1"/>
</dbReference>
<dbReference type="InterPro" id="IPR036249">
    <property type="entry name" value="Thioredoxin-like_sf"/>
</dbReference>
<evidence type="ECO:0000256" key="2">
    <source>
        <dbReference type="ARBA" id="ARBA00022559"/>
    </source>
</evidence>
<dbReference type="GO" id="GO:0004601">
    <property type="term" value="F:peroxidase activity"/>
    <property type="evidence" value="ECO:0007669"/>
    <property type="project" value="UniProtKB-KW"/>
</dbReference>
<dbReference type="CDD" id="cd02966">
    <property type="entry name" value="TlpA_like_family"/>
    <property type="match status" value="1"/>
</dbReference>
<gene>
    <name evidence="7" type="ORF">D0Y96_19460</name>
</gene>
<dbReference type="OrthoDB" id="25753at2"/>
<reference evidence="7 8" key="1">
    <citation type="submission" date="2018-08" db="EMBL/GenBank/DDBJ databases">
        <title>Acidipila sp. 4G-K13, an acidobacterium isolated from forest soil.</title>
        <authorList>
            <person name="Gao Z.-H."/>
            <person name="Qiu L.-H."/>
        </authorList>
    </citation>
    <scope>NUCLEOTIDE SEQUENCE [LARGE SCALE GENOMIC DNA]</scope>
    <source>
        <strain evidence="7 8">4G-K13</strain>
    </source>
</reference>